<evidence type="ECO:0000313" key="1">
    <source>
        <dbReference type="EMBL" id="PPR00696.1"/>
    </source>
</evidence>
<dbReference type="AlphaFoldDB" id="A0A409YCF8"/>
<reference evidence="1 2" key="1">
    <citation type="journal article" date="2018" name="Evol. Lett.">
        <title>Horizontal gene cluster transfer increased hallucinogenic mushroom diversity.</title>
        <authorList>
            <person name="Reynolds H.T."/>
            <person name="Vijayakumar V."/>
            <person name="Gluck-Thaler E."/>
            <person name="Korotkin H.B."/>
            <person name="Matheny P.B."/>
            <person name="Slot J.C."/>
        </authorList>
    </citation>
    <scope>NUCLEOTIDE SEQUENCE [LARGE SCALE GENOMIC DNA]</scope>
    <source>
        <strain evidence="1 2">2629</strain>
    </source>
</reference>
<gene>
    <name evidence="1" type="ORF">CVT24_000984</name>
</gene>
<comment type="caution">
    <text evidence="1">The sequence shown here is derived from an EMBL/GenBank/DDBJ whole genome shotgun (WGS) entry which is preliminary data.</text>
</comment>
<evidence type="ECO:0000313" key="2">
    <source>
        <dbReference type="Proteomes" id="UP000284842"/>
    </source>
</evidence>
<keyword evidence="2" id="KW-1185">Reference proteome</keyword>
<dbReference type="STRING" id="181874.A0A409YCF8"/>
<dbReference type="Proteomes" id="UP000284842">
    <property type="component" value="Unassembled WGS sequence"/>
</dbReference>
<dbReference type="CDD" id="cd00882">
    <property type="entry name" value="Ras_like_GTPase"/>
    <property type="match status" value="1"/>
</dbReference>
<proteinExistence type="predicted"/>
<name>A0A409YCF8_9AGAR</name>
<dbReference type="SUPFAM" id="SSF52540">
    <property type="entry name" value="P-loop containing nucleoside triphosphate hydrolases"/>
    <property type="match status" value="1"/>
</dbReference>
<dbReference type="Gene3D" id="3.40.50.300">
    <property type="entry name" value="P-loop containing nucleotide triphosphate hydrolases"/>
    <property type="match status" value="1"/>
</dbReference>
<accession>A0A409YCF8</accession>
<protein>
    <recommendedName>
        <fullName evidence="3">G domain-containing protein</fullName>
    </recommendedName>
</protein>
<dbReference type="OrthoDB" id="10339587at2759"/>
<organism evidence="1 2">
    <name type="scientific">Panaeolus cyanescens</name>
    <dbReference type="NCBI Taxonomy" id="181874"/>
    <lineage>
        <taxon>Eukaryota</taxon>
        <taxon>Fungi</taxon>
        <taxon>Dikarya</taxon>
        <taxon>Basidiomycota</taxon>
        <taxon>Agaricomycotina</taxon>
        <taxon>Agaricomycetes</taxon>
        <taxon>Agaricomycetidae</taxon>
        <taxon>Agaricales</taxon>
        <taxon>Agaricineae</taxon>
        <taxon>Galeropsidaceae</taxon>
        <taxon>Panaeolus</taxon>
    </lineage>
</organism>
<dbReference type="InterPro" id="IPR027417">
    <property type="entry name" value="P-loop_NTPase"/>
</dbReference>
<evidence type="ECO:0008006" key="3">
    <source>
        <dbReference type="Google" id="ProtNLM"/>
    </source>
</evidence>
<dbReference type="InParanoid" id="A0A409YCF8"/>
<dbReference type="EMBL" id="NHTK01001298">
    <property type="protein sequence ID" value="PPR00696.1"/>
    <property type="molecule type" value="Genomic_DNA"/>
</dbReference>
<sequence length="634" mass="71373">MAVSSIYESGNSQVALAHLRFEIMHLTIVQKTFSEIEEVPRQPYKYRLSGLQPSATRISVHDITAEDVIIVLLGPSGSGKSTVRFIDVVTGSTLDIDVGNGLQPTTKKIEIFRLSFPDVSDSDFIFIDTPGFDDIHLSDSQAIQMLSELLRPSAKSKRRKETLYLSGVLSFYDISNKQSSWTILKHLQKFKELFGHTKDYFNNISVVTTMWDLEDDDASIRSEEVEKNLKARHAHTQSSDGQSNVVRFLGTRESALEALRPFIQTSNKRYSILLEMEMAAVHAQFCMTGRQKAMSLNFTALAEMRRGALQAIRAELHPPRSSSEAVQPKQQEWNNKMLSRHVMYYNQIGEKLQLAFESMRTAIPSFTPGARLSKLMEVNPGFKCLLEFPTPTSTPTSEIAIAIPHVPGPLARSALHQASRGDERPAYEAADYKLLLVFAPILKGAFEVASATPMPFFRPAIATLIRIVQGINDLQAVESSVFEVAHRASYLVAKVAERAIREKEIDPIASTVIKDFKETLEEVYEIIKFLFAESKMNRFGLREPHVSTVNYAITKIIRACQLLGIECTALDHQSIYQVMVMVTDIQSVVEKQVSQLHRQLLTMSQQPYPTRFEGSKSKLHDSRELLTLEHDSSW</sequence>